<feature type="domain" description="RING-type" evidence="11">
    <location>
        <begin position="122"/>
        <end position="170"/>
    </location>
</feature>
<gene>
    <name evidence="13" type="ORF">GTA08_BOTSDO04025</name>
</gene>
<sequence length="335" mass="37423">MATSAAKSPESKTTRVHTHTQEERKGSTETMSERRVTRSMARTMQSDQDQQPSTHGSVKDDVLQIGDGNLPRRRTSSPQPPSPKRRRTARMITDRATMPATVEDKGDDHTGGAAPKIVYYTCSICYVNAAAQDIVKLSCNHEFCRSCIDNLFMASVTHEARFPPRCCTDHPVPISLVRLFLKPETVSLYELKVPELSTPPEQRVYCSTPTCSAWIPSETITGDIATCTRPACGGKTCVKCKETAHGEEECREYEDTKSLMLLAEENKWKRCPRCQRMVERIDGCEDMLCVCGAAFCYICGVEWKSGELEDACDCYDDYGSEEELEAEVDAEEIVD</sequence>
<feature type="region of interest" description="Disordered" evidence="10">
    <location>
        <begin position="1"/>
        <end position="94"/>
    </location>
</feature>
<dbReference type="SMART" id="SM00184">
    <property type="entry name" value="RING"/>
    <property type="match status" value="1"/>
</dbReference>
<keyword evidence="6 9" id="KW-0863">Zinc-finger</keyword>
<dbReference type="InterPro" id="IPR044066">
    <property type="entry name" value="TRIAD_supradom"/>
</dbReference>
<proteinExistence type="predicted"/>
<dbReference type="InterPro" id="IPR001841">
    <property type="entry name" value="Znf_RING"/>
</dbReference>
<evidence type="ECO:0000256" key="7">
    <source>
        <dbReference type="ARBA" id="ARBA00022786"/>
    </source>
</evidence>
<dbReference type="EC" id="2.3.2.31" evidence="2"/>
<dbReference type="Pfam" id="PF01485">
    <property type="entry name" value="IBR"/>
    <property type="match status" value="2"/>
</dbReference>
<dbReference type="OrthoDB" id="9977870at2759"/>
<dbReference type="PROSITE" id="PS50089">
    <property type="entry name" value="ZF_RING_2"/>
    <property type="match status" value="1"/>
</dbReference>
<dbReference type="InterPro" id="IPR031127">
    <property type="entry name" value="E3_UB_ligase_RBR"/>
</dbReference>
<dbReference type="PANTHER" id="PTHR11685">
    <property type="entry name" value="RBR FAMILY RING FINGER AND IBR DOMAIN-CONTAINING"/>
    <property type="match status" value="1"/>
</dbReference>
<dbReference type="SMART" id="SM00647">
    <property type="entry name" value="IBR"/>
    <property type="match status" value="2"/>
</dbReference>
<feature type="compositionally biased region" description="Basic and acidic residues" evidence="10">
    <location>
        <begin position="9"/>
        <end position="36"/>
    </location>
</feature>
<accession>A0A8H4IWS1</accession>
<evidence type="ECO:0000256" key="3">
    <source>
        <dbReference type="ARBA" id="ARBA00022679"/>
    </source>
</evidence>
<dbReference type="Proteomes" id="UP000572817">
    <property type="component" value="Unassembled WGS sequence"/>
</dbReference>
<dbReference type="Gene3D" id="3.30.40.10">
    <property type="entry name" value="Zinc/RING finger domain, C3HC4 (zinc finger)"/>
    <property type="match status" value="1"/>
</dbReference>
<dbReference type="InterPro" id="IPR017907">
    <property type="entry name" value="Znf_RING_CS"/>
</dbReference>
<keyword evidence="5" id="KW-0677">Repeat</keyword>
<evidence type="ECO:0000313" key="13">
    <source>
        <dbReference type="EMBL" id="KAF4308612.1"/>
    </source>
</evidence>
<evidence type="ECO:0000256" key="1">
    <source>
        <dbReference type="ARBA" id="ARBA00001798"/>
    </source>
</evidence>
<comment type="caution">
    <text evidence="13">The sequence shown here is derived from an EMBL/GenBank/DDBJ whole genome shotgun (WGS) entry which is preliminary data.</text>
</comment>
<dbReference type="GO" id="GO:0008270">
    <property type="term" value="F:zinc ion binding"/>
    <property type="evidence" value="ECO:0007669"/>
    <property type="project" value="UniProtKB-KW"/>
</dbReference>
<dbReference type="PROSITE" id="PS51873">
    <property type="entry name" value="TRIAD"/>
    <property type="match status" value="1"/>
</dbReference>
<evidence type="ECO:0000256" key="2">
    <source>
        <dbReference type="ARBA" id="ARBA00012251"/>
    </source>
</evidence>
<evidence type="ECO:0000259" key="11">
    <source>
        <dbReference type="PROSITE" id="PS50089"/>
    </source>
</evidence>
<name>A0A8H4IWS1_9PEZI</name>
<evidence type="ECO:0000259" key="12">
    <source>
        <dbReference type="PROSITE" id="PS51873"/>
    </source>
</evidence>
<dbReference type="GO" id="GO:0016567">
    <property type="term" value="P:protein ubiquitination"/>
    <property type="evidence" value="ECO:0007669"/>
    <property type="project" value="InterPro"/>
</dbReference>
<keyword evidence="3" id="KW-0808">Transferase</keyword>
<dbReference type="CDD" id="cd22584">
    <property type="entry name" value="Rcat_RBR_unk"/>
    <property type="match status" value="1"/>
</dbReference>
<dbReference type="Gene3D" id="1.20.120.1750">
    <property type="match status" value="1"/>
</dbReference>
<evidence type="ECO:0000313" key="14">
    <source>
        <dbReference type="Proteomes" id="UP000572817"/>
    </source>
</evidence>
<organism evidence="13 14">
    <name type="scientific">Botryosphaeria dothidea</name>
    <dbReference type="NCBI Taxonomy" id="55169"/>
    <lineage>
        <taxon>Eukaryota</taxon>
        <taxon>Fungi</taxon>
        <taxon>Dikarya</taxon>
        <taxon>Ascomycota</taxon>
        <taxon>Pezizomycotina</taxon>
        <taxon>Dothideomycetes</taxon>
        <taxon>Dothideomycetes incertae sedis</taxon>
        <taxon>Botryosphaeriales</taxon>
        <taxon>Botryosphaeriaceae</taxon>
        <taxon>Botryosphaeria</taxon>
    </lineage>
</organism>
<reference evidence="13" key="1">
    <citation type="submission" date="2020-04" db="EMBL/GenBank/DDBJ databases">
        <title>Genome Assembly and Annotation of Botryosphaeria dothidea sdau 11-99, a Latent Pathogen of Apple Fruit Ring Rot in China.</title>
        <authorList>
            <person name="Yu C."/>
            <person name="Diao Y."/>
            <person name="Lu Q."/>
            <person name="Zhao J."/>
            <person name="Cui S."/>
            <person name="Peng C."/>
            <person name="He B."/>
            <person name="Liu H."/>
        </authorList>
    </citation>
    <scope>NUCLEOTIDE SEQUENCE [LARGE SCALE GENOMIC DNA]</scope>
    <source>
        <strain evidence="13">Sdau11-99</strain>
    </source>
</reference>
<feature type="compositionally biased region" description="Polar residues" evidence="10">
    <location>
        <begin position="40"/>
        <end position="56"/>
    </location>
</feature>
<dbReference type="SUPFAM" id="SSF57850">
    <property type="entry name" value="RING/U-box"/>
    <property type="match status" value="2"/>
</dbReference>
<evidence type="ECO:0000256" key="6">
    <source>
        <dbReference type="ARBA" id="ARBA00022771"/>
    </source>
</evidence>
<evidence type="ECO:0000256" key="8">
    <source>
        <dbReference type="ARBA" id="ARBA00022833"/>
    </source>
</evidence>
<evidence type="ECO:0000256" key="10">
    <source>
        <dbReference type="SAM" id="MobiDB-lite"/>
    </source>
</evidence>
<keyword evidence="8" id="KW-0862">Zinc</keyword>
<keyword evidence="7" id="KW-0833">Ubl conjugation pathway</keyword>
<dbReference type="PROSITE" id="PS00518">
    <property type="entry name" value="ZF_RING_1"/>
    <property type="match status" value="1"/>
</dbReference>
<protein>
    <recommendedName>
        <fullName evidence="2">RBR-type E3 ubiquitin transferase</fullName>
        <ecNumber evidence="2">2.3.2.31</ecNumber>
    </recommendedName>
</protein>
<evidence type="ECO:0000256" key="4">
    <source>
        <dbReference type="ARBA" id="ARBA00022723"/>
    </source>
</evidence>
<dbReference type="EMBL" id="WWBZ02000022">
    <property type="protein sequence ID" value="KAF4308612.1"/>
    <property type="molecule type" value="Genomic_DNA"/>
</dbReference>
<dbReference type="AlphaFoldDB" id="A0A8H4IWS1"/>
<keyword evidence="14" id="KW-1185">Reference proteome</keyword>
<evidence type="ECO:0000256" key="5">
    <source>
        <dbReference type="ARBA" id="ARBA00022737"/>
    </source>
</evidence>
<dbReference type="InterPro" id="IPR002867">
    <property type="entry name" value="IBR_dom"/>
</dbReference>
<comment type="catalytic activity">
    <reaction evidence="1">
        <text>[E2 ubiquitin-conjugating enzyme]-S-ubiquitinyl-L-cysteine + [acceptor protein]-L-lysine = [E2 ubiquitin-conjugating enzyme]-L-cysteine + [acceptor protein]-N(6)-ubiquitinyl-L-lysine.</text>
        <dbReference type="EC" id="2.3.2.31"/>
    </reaction>
</comment>
<keyword evidence="4" id="KW-0479">Metal-binding</keyword>
<dbReference type="InterPro" id="IPR013083">
    <property type="entry name" value="Znf_RING/FYVE/PHD"/>
</dbReference>
<dbReference type="CDD" id="cd20335">
    <property type="entry name" value="BRcat_RBR"/>
    <property type="match status" value="1"/>
</dbReference>
<dbReference type="GO" id="GO:0061630">
    <property type="term" value="F:ubiquitin protein ligase activity"/>
    <property type="evidence" value="ECO:0007669"/>
    <property type="project" value="UniProtKB-EC"/>
</dbReference>
<evidence type="ECO:0000256" key="9">
    <source>
        <dbReference type="PROSITE-ProRule" id="PRU00175"/>
    </source>
</evidence>
<feature type="domain" description="RING-type" evidence="12">
    <location>
        <begin position="118"/>
        <end position="318"/>
    </location>
</feature>